<reference evidence="1 2" key="1">
    <citation type="submission" date="2019-08" db="EMBL/GenBank/DDBJ databases">
        <title>Whole genome of Aphis craccivora.</title>
        <authorList>
            <person name="Voronova N.V."/>
            <person name="Shulinski R.S."/>
            <person name="Bandarenka Y.V."/>
            <person name="Zhorov D.G."/>
            <person name="Warner D."/>
        </authorList>
    </citation>
    <scope>NUCLEOTIDE SEQUENCE [LARGE SCALE GENOMIC DNA]</scope>
    <source>
        <strain evidence="1">180601</strain>
        <tissue evidence="1">Whole Body</tissue>
    </source>
</reference>
<evidence type="ECO:0000313" key="2">
    <source>
        <dbReference type="Proteomes" id="UP000478052"/>
    </source>
</evidence>
<comment type="caution">
    <text evidence="1">The sequence shown here is derived from an EMBL/GenBank/DDBJ whole genome shotgun (WGS) entry which is preliminary data.</text>
</comment>
<keyword evidence="2" id="KW-1185">Reference proteome</keyword>
<name>A0A6G0Y785_APHCR</name>
<dbReference type="AlphaFoldDB" id="A0A6G0Y785"/>
<dbReference type="Proteomes" id="UP000478052">
    <property type="component" value="Unassembled WGS sequence"/>
</dbReference>
<proteinExistence type="predicted"/>
<evidence type="ECO:0000313" key="1">
    <source>
        <dbReference type="EMBL" id="KAF0750567.1"/>
    </source>
</evidence>
<accession>A0A6G0Y785</accession>
<gene>
    <name evidence="1" type="ORF">FWK35_00018815</name>
</gene>
<protein>
    <submittedName>
        <fullName evidence="1">Uncharacterized protein</fullName>
    </submittedName>
</protein>
<sequence length="56" mass="6168">MDFRILLGSSSSKVVSIKHVNPGIYYHFGLEAGIKRFSKNCTGDTIKLNIGIDGLR</sequence>
<dbReference type="EMBL" id="VUJU01005680">
    <property type="protein sequence ID" value="KAF0750567.1"/>
    <property type="molecule type" value="Genomic_DNA"/>
</dbReference>
<organism evidence="1 2">
    <name type="scientific">Aphis craccivora</name>
    <name type="common">Cowpea aphid</name>
    <dbReference type="NCBI Taxonomy" id="307492"/>
    <lineage>
        <taxon>Eukaryota</taxon>
        <taxon>Metazoa</taxon>
        <taxon>Ecdysozoa</taxon>
        <taxon>Arthropoda</taxon>
        <taxon>Hexapoda</taxon>
        <taxon>Insecta</taxon>
        <taxon>Pterygota</taxon>
        <taxon>Neoptera</taxon>
        <taxon>Paraneoptera</taxon>
        <taxon>Hemiptera</taxon>
        <taxon>Sternorrhyncha</taxon>
        <taxon>Aphidomorpha</taxon>
        <taxon>Aphidoidea</taxon>
        <taxon>Aphididae</taxon>
        <taxon>Aphidini</taxon>
        <taxon>Aphis</taxon>
        <taxon>Aphis</taxon>
    </lineage>
</organism>